<dbReference type="Proteomes" id="UP000746471">
    <property type="component" value="Unassembled WGS sequence"/>
</dbReference>
<dbReference type="PROSITE" id="PS50126">
    <property type="entry name" value="S1"/>
    <property type="match status" value="4"/>
</dbReference>
<dbReference type="SUPFAM" id="SSF50249">
    <property type="entry name" value="Nucleic acid-binding proteins"/>
    <property type="match status" value="4"/>
</dbReference>
<feature type="domain" description="S1 motif" evidence="5">
    <location>
        <begin position="96"/>
        <end position="172"/>
    </location>
</feature>
<gene>
    <name evidence="6" type="primary">rpsA</name>
    <name evidence="6" type="ORF">KHM83_09970</name>
</gene>
<comment type="caution">
    <text evidence="6">The sequence shown here is derived from an EMBL/GenBank/DDBJ whole genome shotgun (WGS) entry which is preliminary data.</text>
</comment>
<dbReference type="CDD" id="cd05688">
    <property type="entry name" value="S1_RPS1_repeat_ec3"/>
    <property type="match status" value="1"/>
</dbReference>
<evidence type="ECO:0000313" key="6">
    <source>
        <dbReference type="EMBL" id="MBS7527006.1"/>
    </source>
</evidence>
<reference evidence="6 7" key="1">
    <citation type="submission" date="2021-05" db="EMBL/GenBank/DDBJ databases">
        <title>Fusibacter ferrireducens sp. nov., an anaerobic, sulfur- and Fe-reducing bacterium isolated from the mangrove sediment.</title>
        <authorList>
            <person name="Qiu D."/>
        </authorList>
    </citation>
    <scope>NUCLEOTIDE SEQUENCE [LARGE SCALE GENOMIC DNA]</scope>
    <source>
        <strain evidence="6 7">DSM 12116</strain>
    </source>
</reference>
<keyword evidence="4" id="KW-0694">RNA-binding</keyword>
<keyword evidence="2 6" id="KW-0689">Ribosomal protein</keyword>
<dbReference type="PROSITE" id="PS50889">
    <property type="entry name" value="S4"/>
    <property type="match status" value="1"/>
</dbReference>
<evidence type="ECO:0000256" key="1">
    <source>
        <dbReference type="ARBA" id="ARBA00006767"/>
    </source>
</evidence>
<dbReference type="SMART" id="SM00316">
    <property type="entry name" value="S1"/>
    <property type="match status" value="4"/>
</dbReference>
<keyword evidence="3" id="KW-0687">Ribonucleoprotein</keyword>
<evidence type="ECO:0000256" key="3">
    <source>
        <dbReference type="ARBA" id="ARBA00023274"/>
    </source>
</evidence>
<dbReference type="EMBL" id="JAHBCL010000015">
    <property type="protein sequence ID" value="MBS7527006.1"/>
    <property type="molecule type" value="Genomic_DNA"/>
</dbReference>
<dbReference type="Gene3D" id="2.40.50.140">
    <property type="entry name" value="Nucleic acid-binding proteins"/>
    <property type="match status" value="3"/>
</dbReference>
<evidence type="ECO:0000256" key="2">
    <source>
        <dbReference type="ARBA" id="ARBA00022980"/>
    </source>
</evidence>
<evidence type="ECO:0000256" key="4">
    <source>
        <dbReference type="PROSITE-ProRule" id="PRU00182"/>
    </source>
</evidence>
<organism evidence="6 7">
    <name type="scientific">Fusibacter paucivorans</name>
    <dbReference type="NCBI Taxonomy" id="76009"/>
    <lineage>
        <taxon>Bacteria</taxon>
        <taxon>Bacillati</taxon>
        <taxon>Bacillota</taxon>
        <taxon>Clostridia</taxon>
        <taxon>Eubacteriales</taxon>
        <taxon>Eubacteriales Family XII. Incertae Sedis</taxon>
        <taxon>Fusibacter</taxon>
    </lineage>
</organism>
<sequence>MEEKETMAAALAEMDQLESLQTGDIVKGTVMSVNEEEAIVNLNYMADGILSKEEIEGGSTAEIAVGDTVDVYIVKTNDGEGNVKLSLKKAEAQMVWEELQGLVNANQPLNLKVKEAVKGGVVGMYKGARIFIPASQVALHYVEDLTVYAGTSFEVKIIELDMDKKRVVASRRAIEEVERAKRKADTLARLAPKDKLKGTVVRLANYGAFVDLGDVDGLVHVSQMSWRRVKHPSEVVKEGDVVEVEVLSVDREKEKISLKLATVEESPWQNIDAHYQVDDIVMGKVVRITNFGAFVALEEGIEGLVHISELSTDHVAKVSDVVNEGDEVEVLVLSIDAAKEKISLSMKAVAFIDETETFEVAKEEAPQAATLSDLFGDKLKNLKF</sequence>
<comment type="similarity">
    <text evidence="1">Belongs to the bacterial ribosomal protein bS1 family.</text>
</comment>
<dbReference type="CDD" id="cd05687">
    <property type="entry name" value="S1_RPS1_repeat_ec1_hs1"/>
    <property type="match status" value="1"/>
</dbReference>
<dbReference type="NCBIfam" id="NF005208">
    <property type="entry name" value="PRK06676.1"/>
    <property type="match status" value="1"/>
</dbReference>
<name>A0ABS5PPP1_9FIRM</name>
<feature type="domain" description="S1 motif" evidence="5">
    <location>
        <begin position="23"/>
        <end position="88"/>
    </location>
</feature>
<dbReference type="PRINTS" id="PR00681">
    <property type="entry name" value="RIBOSOMALS1"/>
</dbReference>
<dbReference type="InterPro" id="IPR012340">
    <property type="entry name" value="NA-bd_OB-fold"/>
</dbReference>
<evidence type="ECO:0000259" key="5">
    <source>
        <dbReference type="PROSITE" id="PS50126"/>
    </source>
</evidence>
<dbReference type="InterPro" id="IPR050437">
    <property type="entry name" value="Ribos_protein_bS1-like"/>
</dbReference>
<dbReference type="InterPro" id="IPR003029">
    <property type="entry name" value="S1_domain"/>
</dbReference>
<dbReference type="PANTHER" id="PTHR10724">
    <property type="entry name" value="30S RIBOSOMAL PROTEIN S1"/>
    <property type="match status" value="1"/>
</dbReference>
<dbReference type="Pfam" id="PF00575">
    <property type="entry name" value="S1"/>
    <property type="match status" value="4"/>
</dbReference>
<feature type="domain" description="S1 motif" evidence="5">
    <location>
        <begin position="278"/>
        <end position="347"/>
    </location>
</feature>
<feature type="domain" description="S1 motif" evidence="5">
    <location>
        <begin position="193"/>
        <end position="261"/>
    </location>
</feature>
<dbReference type="PANTHER" id="PTHR10724:SF7">
    <property type="entry name" value="SMALL RIBOSOMAL SUBUNIT PROTEIN BS1C"/>
    <property type="match status" value="1"/>
</dbReference>
<dbReference type="CDD" id="cd04465">
    <property type="entry name" value="S1_RPS1_repeat_ec2_hs2"/>
    <property type="match status" value="1"/>
</dbReference>
<accession>A0ABS5PPP1</accession>
<dbReference type="RefSeq" id="WP_213236867.1">
    <property type="nucleotide sequence ID" value="NZ_JAHBCL010000015.1"/>
</dbReference>
<dbReference type="InterPro" id="IPR035104">
    <property type="entry name" value="Ribosomal_protein_S1-like"/>
</dbReference>
<protein>
    <submittedName>
        <fullName evidence="6">30S ribosomal protein S1</fullName>
    </submittedName>
</protein>
<keyword evidence="7" id="KW-1185">Reference proteome</keyword>
<proteinExistence type="inferred from homology"/>
<evidence type="ECO:0000313" key="7">
    <source>
        <dbReference type="Proteomes" id="UP000746471"/>
    </source>
</evidence>
<dbReference type="GO" id="GO:0005840">
    <property type="term" value="C:ribosome"/>
    <property type="evidence" value="ECO:0007669"/>
    <property type="project" value="UniProtKB-KW"/>
</dbReference>